<evidence type="ECO:0000259" key="3">
    <source>
        <dbReference type="Pfam" id="PF14361"/>
    </source>
</evidence>
<dbReference type="InterPro" id="IPR025736">
    <property type="entry name" value="PucR_C-HTH_dom"/>
</dbReference>
<proteinExistence type="inferred from homology"/>
<reference evidence="5 6" key="1">
    <citation type="submission" date="2015-01" db="EMBL/GenBank/DDBJ databases">
        <title>Genome sequence of Mycobacterium llatzerense and Mycobacterium immunogenum recovered from brain abscess.</title>
        <authorList>
            <person name="Greninger A.L."/>
            <person name="Langelier C."/>
            <person name="Cunningham G."/>
            <person name="Chiu C.Y."/>
            <person name="Miller S."/>
        </authorList>
    </citation>
    <scope>NUCLEOTIDE SEQUENCE [LARGE SCALE GENOMIC DNA]</scope>
    <source>
        <strain evidence="5 6">CLUC14</strain>
    </source>
</reference>
<feature type="domain" description="CdaR GGDEF-like" evidence="4">
    <location>
        <begin position="195"/>
        <end position="300"/>
    </location>
</feature>
<evidence type="ECO:0000259" key="4">
    <source>
        <dbReference type="Pfam" id="PF17853"/>
    </source>
</evidence>
<dbReference type="Pfam" id="PF14361">
    <property type="entry name" value="RsbRD_N"/>
    <property type="match status" value="1"/>
</dbReference>
<dbReference type="Pfam" id="PF13556">
    <property type="entry name" value="HTH_30"/>
    <property type="match status" value="1"/>
</dbReference>
<accession>A0A0D1LGH5</accession>
<dbReference type="PANTHER" id="PTHR33744:SF1">
    <property type="entry name" value="DNA-BINDING TRANSCRIPTIONAL ACTIVATOR ADER"/>
    <property type="match status" value="1"/>
</dbReference>
<organism evidence="5 6">
    <name type="scientific">Mycolicibacterium llatzerense</name>
    <dbReference type="NCBI Taxonomy" id="280871"/>
    <lineage>
        <taxon>Bacteria</taxon>
        <taxon>Bacillati</taxon>
        <taxon>Actinomycetota</taxon>
        <taxon>Actinomycetes</taxon>
        <taxon>Mycobacteriales</taxon>
        <taxon>Mycobacteriaceae</taxon>
        <taxon>Mycolicibacterium</taxon>
    </lineage>
</organism>
<evidence type="ECO:0000313" key="5">
    <source>
        <dbReference type="EMBL" id="KIU15081.1"/>
    </source>
</evidence>
<dbReference type="Gene3D" id="1.10.10.2840">
    <property type="entry name" value="PucR C-terminal helix-turn-helix domain"/>
    <property type="match status" value="1"/>
</dbReference>
<comment type="similarity">
    <text evidence="1">Belongs to the CdaR family.</text>
</comment>
<feature type="domain" description="PucR C-terminal helix-turn-helix" evidence="2">
    <location>
        <begin position="349"/>
        <end position="403"/>
    </location>
</feature>
<protein>
    <submittedName>
        <fullName evidence="5">Transcriptional regulator</fullName>
    </submittedName>
</protein>
<dbReference type="Proteomes" id="UP000032221">
    <property type="component" value="Unassembled WGS sequence"/>
</dbReference>
<dbReference type="STRING" id="280871.TL10_20740"/>
<dbReference type="InterPro" id="IPR041522">
    <property type="entry name" value="CdaR_GGDEF"/>
</dbReference>
<dbReference type="InterPro" id="IPR025751">
    <property type="entry name" value="RsbRD_N_dom"/>
</dbReference>
<dbReference type="EMBL" id="JXST01000032">
    <property type="protein sequence ID" value="KIU15081.1"/>
    <property type="molecule type" value="Genomic_DNA"/>
</dbReference>
<comment type="caution">
    <text evidence="5">The sequence shown here is derived from an EMBL/GenBank/DDBJ whole genome shotgun (WGS) entry which is preliminary data.</text>
</comment>
<dbReference type="RefSeq" id="WP_043987111.1">
    <property type="nucleotide sequence ID" value="NZ_JXST01000032.1"/>
</dbReference>
<dbReference type="InterPro" id="IPR042070">
    <property type="entry name" value="PucR_C-HTH_sf"/>
</dbReference>
<keyword evidence="6" id="KW-1185">Reference proteome</keyword>
<evidence type="ECO:0000256" key="1">
    <source>
        <dbReference type="ARBA" id="ARBA00006754"/>
    </source>
</evidence>
<dbReference type="Pfam" id="PF17853">
    <property type="entry name" value="GGDEF_2"/>
    <property type="match status" value="1"/>
</dbReference>
<evidence type="ECO:0000313" key="6">
    <source>
        <dbReference type="Proteomes" id="UP000032221"/>
    </source>
</evidence>
<dbReference type="InterPro" id="IPR051448">
    <property type="entry name" value="CdaR-like_regulators"/>
</dbReference>
<dbReference type="PATRIC" id="fig|280871.6.peg.4296"/>
<evidence type="ECO:0000259" key="2">
    <source>
        <dbReference type="Pfam" id="PF13556"/>
    </source>
</evidence>
<feature type="domain" description="RsbT co-antagonist protein RsbRD N-terminal" evidence="3">
    <location>
        <begin position="49"/>
        <end position="177"/>
    </location>
</feature>
<name>A0A0D1LGH5_9MYCO</name>
<gene>
    <name evidence="5" type="ORF">TL10_20740</name>
</gene>
<dbReference type="PANTHER" id="PTHR33744">
    <property type="entry name" value="CARBOHYDRATE DIACID REGULATOR"/>
    <property type="match status" value="1"/>
</dbReference>
<dbReference type="OrthoDB" id="3663486at2"/>
<sequence>MEPPGWEPPSPRVCELMRLAAEKVINVPQDWLDELHAATLASDYMPPAIVNDPVLAGEVRRSNRANQLHWAAANIGHPGEPVAANVGADSLAIARDLIRRGLDESALLDAYRIGHNMVWLQWMRIVFDLTSDSAEQRELLEVSARSITAFIDATIAGIHRQLRIERDALTRGTDAERREVVTLILHGAAITERHAENKLGYHLGQSHTAAVIWGDESDTDLADLDRAAEALTHTVDGPRPLSVLADAATRWVWVPGETGPDLDRVYAAVDQLPGVRIALGPTAAGIDGFRRSHLDAVTTERIMARLGAGRRVASFADVELAALVTADPEPAQRFIKHTLGDLAMADPELQRTVLTFIHAQCNASRAAARLFTHRNTLLNRLTRANELLPQPLEHSSVKVAVALEALRWANGGR</sequence>
<dbReference type="AlphaFoldDB" id="A0A0D1LGH5"/>